<dbReference type="InterPro" id="IPR003819">
    <property type="entry name" value="TauD/TfdA-like"/>
</dbReference>
<dbReference type="EMBL" id="RSCD01000003">
    <property type="protein sequence ID" value="RSH93734.1"/>
    <property type="molecule type" value="Genomic_DNA"/>
</dbReference>
<sequence length="434" mass="48361">MAPGVLTASAPVPSHHLNGLPASASSSSSPELDRRLFPDGLKTSGQHPPDPSALFPYAAFPKEINGRTLWKGSDFEGRKERWTRPFSREEIDELGNAADGYIASGKPMTAMSQELFPLPTLGPYFSGELKDELLNGRGFVLFKNIPVEEWGDHKSAVAYMGLGTYFGYFVSQNGKGHVLGHVKDLGEDPTKTERVRIYRTNARQFFHTDGTDLVGLLCISRAQEGGESDIASTHNIWNILQREYPDVAETLITPNWYFDRKGEVSKGQGEYYQSAVMFLENTPESELGPGSKDSQDSQRRLYLRFDPNNVTSLGRFNSGPNPEIRPLSPAQLHAIKTLEEVAKREALHMVLEPGDIQLLANHHVMHARTAYTDWPAGSVDERGQARKRRQLMRLWLAAPETEGGWKLPYPDSKQKKRGGIQVDDTPPYCPLDAE</sequence>
<dbReference type="Pfam" id="PF02668">
    <property type="entry name" value="TauD"/>
    <property type="match status" value="1"/>
</dbReference>
<dbReference type="OrthoDB" id="272271at2759"/>
<evidence type="ECO:0000313" key="6">
    <source>
        <dbReference type="Proteomes" id="UP000279259"/>
    </source>
</evidence>
<protein>
    <recommendedName>
        <fullName evidence="4">TauD/TfdA-like domain-containing protein</fullName>
    </recommendedName>
</protein>
<dbReference type="PANTHER" id="PTHR10696">
    <property type="entry name" value="GAMMA-BUTYROBETAINE HYDROXYLASE-RELATED"/>
    <property type="match status" value="1"/>
</dbReference>
<dbReference type="GO" id="GO:0016491">
    <property type="term" value="F:oxidoreductase activity"/>
    <property type="evidence" value="ECO:0007669"/>
    <property type="project" value="UniProtKB-KW"/>
</dbReference>
<evidence type="ECO:0000256" key="1">
    <source>
        <dbReference type="ARBA" id="ARBA00023002"/>
    </source>
</evidence>
<dbReference type="InterPro" id="IPR050411">
    <property type="entry name" value="AlphaKG_dependent_hydroxylases"/>
</dbReference>
<dbReference type="AlphaFoldDB" id="A0A427YRI3"/>
<evidence type="ECO:0000313" key="5">
    <source>
        <dbReference type="EMBL" id="RSH93734.1"/>
    </source>
</evidence>
<organism evidence="5 6">
    <name type="scientific">Saitozyma podzolica</name>
    <dbReference type="NCBI Taxonomy" id="1890683"/>
    <lineage>
        <taxon>Eukaryota</taxon>
        <taxon>Fungi</taxon>
        <taxon>Dikarya</taxon>
        <taxon>Basidiomycota</taxon>
        <taxon>Agaricomycotina</taxon>
        <taxon>Tremellomycetes</taxon>
        <taxon>Tremellales</taxon>
        <taxon>Trimorphomycetaceae</taxon>
        <taxon>Saitozyma</taxon>
    </lineage>
</organism>
<feature type="domain" description="TauD/TfdA-like" evidence="4">
    <location>
        <begin position="106"/>
        <end position="375"/>
    </location>
</feature>
<gene>
    <name evidence="5" type="ORF">EHS25_006382</name>
</gene>
<dbReference type="InterPro" id="IPR042098">
    <property type="entry name" value="TauD-like_sf"/>
</dbReference>
<accession>A0A427YRI3</accession>
<keyword evidence="6" id="KW-1185">Reference proteome</keyword>
<feature type="region of interest" description="Disordered" evidence="3">
    <location>
        <begin position="1"/>
        <end position="54"/>
    </location>
</feature>
<keyword evidence="1" id="KW-0560">Oxidoreductase</keyword>
<feature type="region of interest" description="Disordered" evidence="3">
    <location>
        <begin position="405"/>
        <end position="434"/>
    </location>
</feature>
<evidence type="ECO:0000256" key="2">
    <source>
        <dbReference type="ARBA" id="ARBA00023194"/>
    </source>
</evidence>
<dbReference type="Gene3D" id="3.60.130.10">
    <property type="entry name" value="Clavaminate synthase-like"/>
    <property type="match status" value="1"/>
</dbReference>
<reference evidence="5 6" key="1">
    <citation type="submission" date="2018-11" db="EMBL/GenBank/DDBJ databases">
        <title>Genome sequence of Saitozyma podzolica DSM 27192.</title>
        <authorList>
            <person name="Aliyu H."/>
            <person name="Gorte O."/>
            <person name="Ochsenreither K."/>
        </authorList>
    </citation>
    <scope>NUCLEOTIDE SEQUENCE [LARGE SCALE GENOMIC DNA]</scope>
    <source>
        <strain evidence="5 6">DSM 27192</strain>
    </source>
</reference>
<comment type="caution">
    <text evidence="5">The sequence shown here is derived from an EMBL/GenBank/DDBJ whole genome shotgun (WGS) entry which is preliminary data.</text>
</comment>
<name>A0A427YRI3_9TREE</name>
<dbReference type="GO" id="GO:0017000">
    <property type="term" value="P:antibiotic biosynthetic process"/>
    <property type="evidence" value="ECO:0007669"/>
    <property type="project" value="UniProtKB-KW"/>
</dbReference>
<dbReference type="PANTHER" id="PTHR10696:SF56">
    <property type="entry name" value="TAUD_TFDA-LIKE DOMAIN-CONTAINING PROTEIN"/>
    <property type="match status" value="1"/>
</dbReference>
<evidence type="ECO:0000259" key="4">
    <source>
        <dbReference type="Pfam" id="PF02668"/>
    </source>
</evidence>
<dbReference type="Proteomes" id="UP000279259">
    <property type="component" value="Unassembled WGS sequence"/>
</dbReference>
<evidence type="ECO:0000256" key="3">
    <source>
        <dbReference type="SAM" id="MobiDB-lite"/>
    </source>
</evidence>
<proteinExistence type="predicted"/>
<keyword evidence="2" id="KW-0045">Antibiotic biosynthesis</keyword>
<dbReference type="STRING" id="1890683.A0A427YRI3"/>
<dbReference type="SUPFAM" id="SSF51197">
    <property type="entry name" value="Clavaminate synthase-like"/>
    <property type="match status" value="1"/>
</dbReference>